<dbReference type="OrthoDB" id="10253607at2759"/>
<dbReference type="GeneTree" id="ENSGT00940000159616"/>
<accession>A0A7N5ZVY2</accession>
<evidence type="ECO:0000256" key="1">
    <source>
        <dbReference type="ARBA" id="ARBA00022737"/>
    </source>
</evidence>
<dbReference type="Ensembl" id="ENSATET00000059947.1">
    <property type="protein sequence ID" value="ENSATEP00000039926.1"/>
    <property type="gene ID" value="ENSATEG00000025996.1"/>
</dbReference>
<dbReference type="AlphaFoldDB" id="A0A7N5ZVY2"/>
<dbReference type="Proteomes" id="UP000265040">
    <property type="component" value="Chromosome 21"/>
</dbReference>
<reference evidence="4" key="3">
    <citation type="submission" date="2025-09" db="UniProtKB">
        <authorList>
            <consortium name="Ensembl"/>
        </authorList>
    </citation>
    <scope>IDENTIFICATION</scope>
</reference>
<dbReference type="InterPro" id="IPR051625">
    <property type="entry name" value="Signaling_Regulatory_Domain"/>
</dbReference>
<feature type="domain" description="RCC1-like" evidence="3">
    <location>
        <begin position="15"/>
        <end position="297"/>
    </location>
</feature>
<dbReference type="InterPro" id="IPR058923">
    <property type="entry name" value="RCC1-like_dom"/>
</dbReference>
<reference evidence="4" key="2">
    <citation type="submission" date="2025-08" db="UniProtKB">
        <authorList>
            <consortium name="Ensembl"/>
        </authorList>
    </citation>
    <scope>IDENTIFICATION</scope>
</reference>
<keyword evidence="5" id="KW-1185">Reference proteome</keyword>
<feature type="repeat" description="RCC1" evidence="2">
    <location>
        <begin position="141"/>
        <end position="190"/>
    </location>
</feature>
<feature type="repeat" description="RCC1" evidence="2">
    <location>
        <begin position="245"/>
        <end position="297"/>
    </location>
</feature>
<dbReference type="InterPro" id="IPR009091">
    <property type="entry name" value="RCC1/BLIP-II"/>
</dbReference>
<feature type="repeat" description="RCC1" evidence="2">
    <location>
        <begin position="191"/>
        <end position="243"/>
    </location>
</feature>
<keyword evidence="1" id="KW-0677">Repeat</keyword>
<organism evidence="4 5">
    <name type="scientific">Anabas testudineus</name>
    <name type="common">Climbing perch</name>
    <name type="synonym">Anthias testudineus</name>
    <dbReference type="NCBI Taxonomy" id="64144"/>
    <lineage>
        <taxon>Eukaryota</taxon>
        <taxon>Metazoa</taxon>
        <taxon>Chordata</taxon>
        <taxon>Craniata</taxon>
        <taxon>Vertebrata</taxon>
        <taxon>Euteleostomi</taxon>
        <taxon>Actinopterygii</taxon>
        <taxon>Neopterygii</taxon>
        <taxon>Teleostei</taxon>
        <taxon>Neoteleostei</taxon>
        <taxon>Acanthomorphata</taxon>
        <taxon>Anabantaria</taxon>
        <taxon>Anabantiformes</taxon>
        <taxon>Anabantoidei</taxon>
        <taxon>Anabantidae</taxon>
        <taxon>Anabas</taxon>
    </lineage>
</organism>
<dbReference type="PROSITE" id="PS00626">
    <property type="entry name" value="RCC1_2"/>
    <property type="match status" value="4"/>
</dbReference>
<reference evidence="4" key="1">
    <citation type="submission" date="2021-04" db="EMBL/GenBank/DDBJ databases">
        <authorList>
            <consortium name="Wellcome Sanger Institute Data Sharing"/>
        </authorList>
    </citation>
    <scope>NUCLEOTIDE SEQUENCE [LARGE SCALE GENOMIC DNA]</scope>
</reference>
<evidence type="ECO:0000313" key="4">
    <source>
        <dbReference type="Ensembl" id="ENSATEP00000039926.1"/>
    </source>
</evidence>
<protein>
    <recommendedName>
        <fullName evidence="3">RCC1-like domain-containing protein</fullName>
    </recommendedName>
</protein>
<dbReference type="PRINTS" id="PR00633">
    <property type="entry name" value="RCCNDNSATION"/>
</dbReference>
<dbReference type="PANTHER" id="PTHR22872:SF9">
    <property type="entry name" value="X-LINKED RETINITIS PIGMENTOSA GTPASE REGULATOR"/>
    <property type="match status" value="1"/>
</dbReference>
<dbReference type="Pfam" id="PF25390">
    <property type="entry name" value="WD40_RLD"/>
    <property type="match status" value="1"/>
</dbReference>
<feature type="repeat" description="RCC1" evidence="2">
    <location>
        <begin position="36"/>
        <end position="87"/>
    </location>
</feature>
<name>A0A7N5ZVY2_ANATE</name>
<dbReference type="InParanoid" id="A0A7N5ZVY2"/>
<sequence length="308" mass="33172">KSSFADNVPSKFWLKNDYPVHICCGGEHTAVITENGKLLMFGDNTWGQLGLGSKPAVSKPATVKSLRSEKVKLAACGKDHTIVCTSKGSVYGVGSNQEGQLGLGHCSNAASFHLLPPFCSHAPIKMLSAGYNTSAALTEDGRLFMWGDNSVGQIGLGDEGFAAEPRQLDVGEAVMWVSCGYHHSAFVTVDGGLYTYGESGYGRLGLQVEQLTNHRVPQRVQGILGRVTQVSCGGEHTVALTEVEKNVYTFGRGQYGQLGHGTFLFEADLPKPLEHFSNSSIRHIACGENHTAVITSKLSYYRGHQHRS</sequence>
<feature type="repeat" description="RCC1" evidence="2">
    <location>
        <begin position="88"/>
        <end position="140"/>
    </location>
</feature>
<dbReference type="Gene3D" id="2.130.10.30">
    <property type="entry name" value="Regulator of chromosome condensation 1/beta-lactamase-inhibitor protein II"/>
    <property type="match status" value="1"/>
</dbReference>
<evidence type="ECO:0000256" key="2">
    <source>
        <dbReference type="PROSITE-ProRule" id="PRU00235"/>
    </source>
</evidence>
<proteinExistence type="predicted"/>
<dbReference type="PROSITE" id="PS50012">
    <property type="entry name" value="RCC1_3"/>
    <property type="match status" value="5"/>
</dbReference>
<dbReference type="InterPro" id="IPR000408">
    <property type="entry name" value="Reg_chr_condens"/>
</dbReference>
<dbReference type="SUPFAM" id="SSF50985">
    <property type="entry name" value="RCC1/BLIP-II"/>
    <property type="match status" value="1"/>
</dbReference>
<dbReference type="PANTHER" id="PTHR22872">
    <property type="entry name" value="BTK-BINDING PROTEIN-RELATED"/>
    <property type="match status" value="1"/>
</dbReference>
<evidence type="ECO:0000259" key="3">
    <source>
        <dbReference type="Pfam" id="PF25390"/>
    </source>
</evidence>
<evidence type="ECO:0000313" key="5">
    <source>
        <dbReference type="Proteomes" id="UP000265040"/>
    </source>
</evidence>